<name>W4M3A3_9BACT</name>
<evidence type="ECO:0000259" key="1">
    <source>
        <dbReference type="Pfam" id="PF01471"/>
    </source>
</evidence>
<protein>
    <submittedName>
        <fullName evidence="3">Peptidoglycan-binding protein</fullName>
    </submittedName>
</protein>
<dbReference type="HOGENOM" id="CLU_1183265_0_0_7"/>
<dbReference type="EMBL" id="AZHX01001297">
    <property type="protein sequence ID" value="ETX04127.1"/>
    <property type="molecule type" value="Genomic_DNA"/>
</dbReference>
<dbReference type="Pfam" id="PF01471">
    <property type="entry name" value="PG_binding_1"/>
    <property type="match status" value="1"/>
</dbReference>
<feature type="domain" description="Peptidoglycan binding-like" evidence="1">
    <location>
        <begin position="18"/>
        <end position="73"/>
    </location>
</feature>
<comment type="caution">
    <text evidence="3">The sequence shown here is derived from an EMBL/GenBank/DDBJ whole genome shotgun (WGS) entry which is preliminary data.</text>
</comment>
<dbReference type="SUPFAM" id="SSF55166">
    <property type="entry name" value="Hedgehog/DD-peptidase"/>
    <property type="match status" value="1"/>
</dbReference>
<keyword evidence="4" id="KW-1185">Reference proteome</keyword>
<dbReference type="InterPro" id="IPR039561">
    <property type="entry name" value="Peptidase_M15C"/>
</dbReference>
<feature type="domain" description="Peptidase M15C" evidence="2">
    <location>
        <begin position="170"/>
        <end position="218"/>
    </location>
</feature>
<reference evidence="3 4" key="1">
    <citation type="journal article" date="2014" name="Nature">
        <title>An environmental bacterial taxon with a large and distinct metabolic repertoire.</title>
        <authorList>
            <person name="Wilson M.C."/>
            <person name="Mori T."/>
            <person name="Ruckert C."/>
            <person name="Uria A.R."/>
            <person name="Helf M.J."/>
            <person name="Takada K."/>
            <person name="Gernert C."/>
            <person name="Steffens U.A."/>
            <person name="Heycke N."/>
            <person name="Schmitt S."/>
            <person name="Rinke C."/>
            <person name="Helfrich E.J."/>
            <person name="Brachmann A.O."/>
            <person name="Gurgui C."/>
            <person name="Wakimoto T."/>
            <person name="Kracht M."/>
            <person name="Crusemann M."/>
            <person name="Hentschel U."/>
            <person name="Abe I."/>
            <person name="Matsunaga S."/>
            <person name="Kalinowski J."/>
            <person name="Takeyama H."/>
            <person name="Piel J."/>
        </authorList>
    </citation>
    <scope>NUCLEOTIDE SEQUENCE [LARGE SCALE GENOMIC DNA]</scope>
    <source>
        <strain evidence="4">TSY2</strain>
    </source>
</reference>
<dbReference type="CDD" id="cd14845">
    <property type="entry name" value="L-Ala-D-Glu_peptidase_like"/>
    <property type="match status" value="1"/>
</dbReference>
<dbReference type="InterPro" id="IPR009045">
    <property type="entry name" value="Zn_M74/Hedgehog-like"/>
</dbReference>
<dbReference type="Gene3D" id="3.30.1380.10">
    <property type="match status" value="1"/>
</dbReference>
<organism evidence="3 4">
    <name type="scientific">Candidatus Entotheonella gemina</name>
    <dbReference type="NCBI Taxonomy" id="1429439"/>
    <lineage>
        <taxon>Bacteria</taxon>
        <taxon>Pseudomonadati</taxon>
        <taxon>Nitrospinota/Tectimicrobiota group</taxon>
        <taxon>Candidatus Tectimicrobiota</taxon>
        <taxon>Candidatus Entotheonellia</taxon>
        <taxon>Candidatus Entotheonellales</taxon>
        <taxon>Candidatus Entotheonellaceae</taxon>
        <taxon>Candidatus Entotheonella</taxon>
    </lineage>
</organism>
<dbReference type="AlphaFoldDB" id="W4M3A3"/>
<evidence type="ECO:0000259" key="2">
    <source>
        <dbReference type="Pfam" id="PF13539"/>
    </source>
</evidence>
<accession>W4M3A3</accession>
<gene>
    <name evidence="3" type="ORF">ETSY2_30595</name>
</gene>
<dbReference type="Gene3D" id="1.10.101.10">
    <property type="entry name" value="PGBD-like superfamily/PGBD"/>
    <property type="match status" value="1"/>
</dbReference>
<dbReference type="InterPro" id="IPR002477">
    <property type="entry name" value="Peptidoglycan-bd-like"/>
</dbReference>
<proteinExistence type="predicted"/>
<dbReference type="Pfam" id="PF13539">
    <property type="entry name" value="Peptidase_M15_4"/>
    <property type="match status" value="1"/>
</dbReference>
<sequence length="234" mass="26621">MSTIKGSVGKGGQNNPLDVEIIQKLLNRNIGLLSPLRLLKVDRRVGPQTINAIEVFQRRVVGMQRPDGRVDPNGKTIRKLAAQAQPALEQWTGDSRKWSEEKKLQSLNAQFRPKVSTLLNALRLRGFQPKLFYGWRSVAVQQELYKKGRSKVRFSFHNAQAPSGVPNAYAADIIDKRYAWSESEETQKFWKALGEEAKKAGLYWGGDWVNFKDWAHVQFYPNSALQRVKQESGL</sequence>
<dbReference type="PATRIC" id="fig|1429439.4.peg.5189"/>
<evidence type="ECO:0000313" key="3">
    <source>
        <dbReference type="EMBL" id="ETX04127.1"/>
    </source>
</evidence>
<dbReference type="Proteomes" id="UP000019140">
    <property type="component" value="Unassembled WGS sequence"/>
</dbReference>
<dbReference type="GO" id="GO:0008233">
    <property type="term" value="F:peptidase activity"/>
    <property type="evidence" value="ECO:0007669"/>
    <property type="project" value="InterPro"/>
</dbReference>
<evidence type="ECO:0000313" key="4">
    <source>
        <dbReference type="Proteomes" id="UP000019140"/>
    </source>
</evidence>
<dbReference type="InterPro" id="IPR036366">
    <property type="entry name" value="PGBDSf"/>
</dbReference>